<feature type="compositionally biased region" description="Basic and acidic residues" evidence="1">
    <location>
        <begin position="87"/>
        <end position="96"/>
    </location>
</feature>
<name>A0A9Q3JYN6_9BASI</name>
<protein>
    <submittedName>
        <fullName evidence="2">Uncharacterized protein</fullName>
    </submittedName>
</protein>
<dbReference type="EMBL" id="AVOT02086292">
    <property type="protein sequence ID" value="MBW0570461.1"/>
    <property type="molecule type" value="Genomic_DNA"/>
</dbReference>
<proteinExistence type="predicted"/>
<comment type="caution">
    <text evidence="2">The sequence shown here is derived from an EMBL/GenBank/DDBJ whole genome shotgun (WGS) entry which is preliminary data.</text>
</comment>
<gene>
    <name evidence="2" type="ORF">O181_110176</name>
</gene>
<organism evidence="2 3">
    <name type="scientific">Austropuccinia psidii MF-1</name>
    <dbReference type="NCBI Taxonomy" id="1389203"/>
    <lineage>
        <taxon>Eukaryota</taxon>
        <taxon>Fungi</taxon>
        <taxon>Dikarya</taxon>
        <taxon>Basidiomycota</taxon>
        <taxon>Pucciniomycotina</taxon>
        <taxon>Pucciniomycetes</taxon>
        <taxon>Pucciniales</taxon>
        <taxon>Sphaerophragmiaceae</taxon>
        <taxon>Austropuccinia</taxon>
    </lineage>
</organism>
<keyword evidence="3" id="KW-1185">Reference proteome</keyword>
<dbReference type="Proteomes" id="UP000765509">
    <property type="component" value="Unassembled WGS sequence"/>
</dbReference>
<reference evidence="2" key="1">
    <citation type="submission" date="2021-03" db="EMBL/GenBank/DDBJ databases">
        <title>Draft genome sequence of rust myrtle Austropuccinia psidii MF-1, a brazilian biotype.</title>
        <authorList>
            <person name="Quecine M.C."/>
            <person name="Pachon D.M.R."/>
            <person name="Bonatelli M.L."/>
            <person name="Correr F.H."/>
            <person name="Franceschini L.M."/>
            <person name="Leite T.F."/>
            <person name="Margarido G.R.A."/>
            <person name="Almeida C.A."/>
            <person name="Ferrarezi J.A."/>
            <person name="Labate C.A."/>
        </authorList>
    </citation>
    <scope>NUCLEOTIDE SEQUENCE</scope>
    <source>
        <strain evidence="2">MF-1</strain>
    </source>
</reference>
<evidence type="ECO:0000256" key="1">
    <source>
        <dbReference type="SAM" id="MobiDB-lite"/>
    </source>
</evidence>
<evidence type="ECO:0000313" key="3">
    <source>
        <dbReference type="Proteomes" id="UP000765509"/>
    </source>
</evidence>
<accession>A0A9Q3JYN6</accession>
<dbReference type="AlphaFoldDB" id="A0A9Q3JYN6"/>
<sequence length="107" mass="12036">MTNIGKYSPYKGNIFRYKQPFKADSKEKYREKVAELPKKRNSCPNCGSTDNYSNKFPKATKFYAIEEVPGEGAHTEGSGYGSIGNAIREDSDHDQDSIGGHLVDYKY</sequence>
<evidence type="ECO:0000313" key="2">
    <source>
        <dbReference type="EMBL" id="MBW0570461.1"/>
    </source>
</evidence>
<feature type="region of interest" description="Disordered" evidence="1">
    <location>
        <begin position="73"/>
        <end position="107"/>
    </location>
</feature>